<feature type="region of interest" description="Disordered" evidence="1">
    <location>
        <begin position="244"/>
        <end position="449"/>
    </location>
</feature>
<accession>A0A8S4QXX6</accession>
<dbReference type="OrthoDB" id="10680104at2759"/>
<protein>
    <submittedName>
        <fullName evidence="2">Jg21417 protein</fullName>
    </submittedName>
</protein>
<feature type="compositionally biased region" description="Polar residues" evidence="1">
    <location>
        <begin position="378"/>
        <end position="390"/>
    </location>
</feature>
<feature type="compositionally biased region" description="Low complexity" evidence="1">
    <location>
        <begin position="438"/>
        <end position="449"/>
    </location>
</feature>
<name>A0A8S4QXX6_9NEOP</name>
<evidence type="ECO:0000313" key="2">
    <source>
        <dbReference type="EMBL" id="CAH2217910.1"/>
    </source>
</evidence>
<feature type="compositionally biased region" description="Basic and acidic residues" evidence="1">
    <location>
        <begin position="297"/>
        <end position="309"/>
    </location>
</feature>
<sequence>MTYAKFYLPTELPPYKSGLMHGVTKKLQQNYKNYGSSNNNDQESNKKQNQYSGEDSNGQRWNAVDDVQNDVQNSAKNYRYADGNEQGYTNDADGSSSYINRRNSGSGYDNSNSQSDLSHKQYQQQSNVGNKKSIRNSVAGRDSFSGNKNDGYSRSTDDVVSYSSGDGSRLYKSNREDVDRNTNSGRNSNSNYNLDVQQMDDGKKLSKYRTLSKGDAVSTQDDDQYNYFKDKVYSNVGKDGQQQYESDFKSVDSDSDSAFNSNNQRNENFGSEIEGDKRTWWNSVDDSQSESANDNESFNHAKKDVKSYKGNDGQEMYSSKSEDINRKSNSDYDTKKNRNVNSGVVIDGNKRNQWNKVSDSQKDSSKSDDIYNYDNEDVTSFTTADGQTHYTAKRENVDSKSKDAQDSSHNNNAYSGVTDDGNGGIRKWNTVSNEESKSSSSNNDYSYSS</sequence>
<gene>
    <name evidence="2" type="primary">jg21417</name>
    <name evidence="2" type="ORF">PAEG_LOCUS5786</name>
</gene>
<feature type="non-terminal residue" evidence="2">
    <location>
        <position position="1"/>
    </location>
</feature>
<dbReference type="AlphaFoldDB" id="A0A8S4QXX6"/>
<feature type="compositionally biased region" description="Polar residues" evidence="1">
    <location>
        <begin position="86"/>
        <end position="130"/>
    </location>
</feature>
<keyword evidence="3" id="KW-1185">Reference proteome</keyword>
<feature type="compositionally biased region" description="Basic and acidic residues" evidence="1">
    <location>
        <begin position="320"/>
        <end position="336"/>
    </location>
</feature>
<reference evidence="2" key="1">
    <citation type="submission" date="2022-03" db="EMBL/GenBank/DDBJ databases">
        <authorList>
            <person name="Lindestad O."/>
        </authorList>
    </citation>
    <scope>NUCLEOTIDE SEQUENCE</scope>
</reference>
<proteinExistence type="predicted"/>
<dbReference type="Proteomes" id="UP000838756">
    <property type="component" value="Unassembled WGS sequence"/>
</dbReference>
<evidence type="ECO:0000313" key="3">
    <source>
        <dbReference type="Proteomes" id="UP000838756"/>
    </source>
</evidence>
<organism evidence="2 3">
    <name type="scientific">Pararge aegeria aegeria</name>
    <dbReference type="NCBI Taxonomy" id="348720"/>
    <lineage>
        <taxon>Eukaryota</taxon>
        <taxon>Metazoa</taxon>
        <taxon>Ecdysozoa</taxon>
        <taxon>Arthropoda</taxon>
        <taxon>Hexapoda</taxon>
        <taxon>Insecta</taxon>
        <taxon>Pterygota</taxon>
        <taxon>Neoptera</taxon>
        <taxon>Endopterygota</taxon>
        <taxon>Lepidoptera</taxon>
        <taxon>Glossata</taxon>
        <taxon>Ditrysia</taxon>
        <taxon>Papilionoidea</taxon>
        <taxon>Nymphalidae</taxon>
        <taxon>Satyrinae</taxon>
        <taxon>Satyrini</taxon>
        <taxon>Parargina</taxon>
        <taxon>Pararge</taxon>
    </lineage>
</organism>
<evidence type="ECO:0000256" key="1">
    <source>
        <dbReference type="SAM" id="MobiDB-lite"/>
    </source>
</evidence>
<comment type="caution">
    <text evidence="2">The sequence shown here is derived from an EMBL/GenBank/DDBJ whole genome shotgun (WGS) entry which is preliminary data.</text>
</comment>
<feature type="compositionally biased region" description="Polar residues" evidence="1">
    <location>
        <begin position="280"/>
        <end position="296"/>
    </location>
</feature>
<feature type="region of interest" description="Disordered" evidence="1">
    <location>
        <begin position="29"/>
        <end position="199"/>
    </location>
</feature>
<feature type="compositionally biased region" description="Polar residues" evidence="1">
    <location>
        <begin position="144"/>
        <end position="154"/>
    </location>
</feature>
<feature type="compositionally biased region" description="Low complexity" evidence="1">
    <location>
        <begin position="158"/>
        <end position="168"/>
    </location>
</feature>
<dbReference type="EMBL" id="CAKXAJ010018772">
    <property type="protein sequence ID" value="CAH2217910.1"/>
    <property type="molecule type" value="Genomic_DNA"/>
</dbReference>
<feature type="compositionally biased region" description="Polar residues" evidence="1">
    <location>
        <begin position="29"/>
        <end position="60"/>
    </location>
</feature>
<feature type="compositionally biased region" description="Low complexity" evidence="1">
    <location>
        <begin position="181"/>
        <end position="193"/>
    </location>
</feature>
<feature type="compositionally biased region" description="Basic and acidic residues" evidence="1">
    <location>
        <begin position="392"/>
        <end position="406"/>
    </location>
</feature>
<feature type="compositionally biased region" description="Basic and acidic residues" evidence="1">
    <location>
        <begin position="359"/>
        <end position="369"/>
    </location>
</feature>